<comment type="catalytic activity">
    <reaction evidence="1 18">
        <text>a 1,2-diacyl-sn-glycero-3-phosphate + CTP + H(+) = a CDP-1,2-diacyl-sn-glycerol + diphosphate</text>
        <dbReference type="Rhea" id="RHEA:16229"/>
        <dbReference type="ChEBI" id="CHEBI:15378"/>
        <dbReference type="ChEBI" id="CHEBI:33019"/>
        <dbReference type="ChEBI" id="CHEBI:37563"/>
        <dbReference type="ChEBI" id="CHEBI:58332"/>
        <dbReference type="ChEBI" id="CHEBI:58608"/>
        <dbReference type="EC" id="2.7.7.41"/>
    </reaction>
</comment>
<evidence type="ECO:0000256" key="11">
    <source>
        <dbReference type="ARBA" id="ARBA00022692"/>
    </source>
</evidence>
<dbReference type="InterPro" id="IPR000374">
    <property type="entry name" value="PC_trans"/>
</dbReference>
<dbReference type="STRING" id="360412.LARV_03212"/>
<comment type="subcellular location">
    <subcellularLocation>
        <location evidence="2">Cell membrane</location>
        <topology evidence="2">Multi-pass membrane protein</topology>
    </subcellularLocation>
</comment>
<evidence type="ECO:0000256" key="9">
    <source>
        <dbReference type="ARBA" id="ARBA00022516"/>
    </source>
</evidence>
<accession>A0A0S7BMH3</accession>
<organism evidence="20">
    <name type="scientific">Longilinea arvoryzae</name>
    <dbReference type="NCBI Taxonomy" id="360412"/>
    <lineage>
        <taxon>Bacteria</taxon>
        <taxon>Bacillati</taxon>
        <taxon>Chloroflexota</taxon>
        <taxon>Anaerolineae</taxon>
        <taxon>Anaerolineales</taxon>
        <taxon>Anaerolineaceae</taxon>
        <taxon>Longilinea</taxon>
    </lineage>
</organism>
<feature type="transmembrane region" description="Helical" evidence="19">
    <location>
        <begin position="175"/>
        <end position="197"/>
    </location>
</feature>
<comment type="pathway">
    <text evidence="3 18">Phospholipid metabolism; CDP-diacylglycerol biosynthesis; CDP-diacylglycerol from sn-glycerol 3-phosphate: step 3/3.</text>
</comment>
<sequence>MLTQRLLVAILMIPIGVTFIALGGWPFALLIMAVMGVAAWEYWRIFKTGGYSASAALVVGGTAILVLTRFLLGFREADAVLAGLVLASLVLHTFLHENGSDHSATDFAITISGLLYIGWLGSYMVSLRNLPDGLWWTLLVVPGTGLADAGAYFVGSHLGKHPLAPRVSPKKTWEGYIGGIVIGSLGCALMGALWGIMTPAITPLRGLILGFVLSTLSILGDLGESMIKRQFNVKDSSHLLPGHGGIFDRIDSWLWAAPIGFYLILWLW</sequence>
<dbReference type="Pfam" id="PF01148">
    <property type="entry name" value="CTP_transf_1"/>
    <property type="match status" value="1"/>
</dbReference>
<keyword evidence="12 18" id="KW-0548">Nucleotidyltransferase</keyword>
<evidence type="ECO:0000256" key="5">
    <source>
        <dbReference type="ARBA" id="ARBA00010185"/>
    </source>
</evidence>
<keyword evidence="14" id="KW-0443">Lipid metabolism</keyword>
<evidence type="ECO:0000256" key="2">
    <source>
        <dbReference type="ARBA" id="ARBA00004651"/>
    </source>
</evidence>
<keyword evidence="21" id="KW-1185">Reference proteome</keyword>
<dbReference type="OrthoDB" id="9799199at2"/>
<dbReference type="RefSeq" id="WP_075074606.1">
    <property type="nucleotide sequence ID" value="NZ_DF967972.1"/>
</dbReference>
<keyword evidence="16" id="KW-0594">Phospholipid biosynthesis</keyword>
<evidence type="ECO:0000256" key="18">
    <source>
        <dbReference type="RuleBase" id="RU003938"/>
    </source>
</evidence>
<feature type="transmembrane region" description="Helical" evidence="19">
    <location>
        <begin position="107"/>
        <end position="127"/>
    </location>
</feature>
<proteinExistence type="inferred from homology"/>
<dbReference type="Proteomes" id="UP000055060">
    <property type="component" value="Unassembled WGS sequence"/>
</dbReference>
<dbReference type="EC" id="2.7.7.41" evidence="6 18"/>
<feature type="transmembrane region" description="Helical" evidence="19">
    <location>
        <begin position="77"/>
        <end position="95"/>
    </location>
</feature>
<feature type="transmembrane region" description="Helical" evidence="19">
    <location>
        <begin position="133"/>
        <end position="154"/>
    </location>
</feature>
<evidence type="ECO:0000256" key="16">
    <source>
        <dbReference type="ARBA" id="ARBA00023209"/>
    </source>
</evidence>
<comment type="similarity">
    <text evidence="5 18">Belongs to the CDS family.</text>
</comment>
<evidence type="ECO:0000256" key="3">
    <source>
        <dbReference type="ARBA" id="ARBA00005119"/>
    </source>
</evidence>
<dbReference type="GO" id="GO:0005886">
    <property type="term" value="C:plasma membrane"/>
    <property type="evidence" value="ECO:0007669"/>
    <property type="project" value="UniProtKB-SubCell"/>
</dbReference>
<evidence type="ECO:0000256" key="7">
    <source>
        <dbReference type="ARBA" id="ARBA00019373"/>
    </source>
</evidence>
<keyword evidence="15 19" id="KW-0472">Membrane</keyword>
<evidence type="ECO:0000256" key="17">
    <source>
        <dbReference type="ARBA" id="ARBA00023264"/>
    </source>
</evidence>
<evidence type="ECO:0000256" key="6">
    <source>
        <dbReference type="ARBA" id="ARBA00012487"/>
    </source>
</evidence>
<gene>
    <name evidence="20" type="ORF">LARV_03212</name>
</gene>
<dbReference type="AlphaFoldDB" id="A0A0S7BMH3"/>
<dbReference type="GO" id="GO:0016024">
    <property type="term" value="P:CDP-diacylglycerol biosynthetic process"/>
    <property type="evidence" value="ECO:0007669"/>
    <property type="project" value="UniProtKB-UniPathway"/>
</dbReference>
<name>A0A0S7BMH3_9CHLR</name>
<dbReference type="EMBL" id="DF967972">
    <property type="protein sequence ID" value="GAP15426.1"/>
    <property type="molecule type" value="Genomic_DNA"/>
</dbReference>
<dbReference type="PANTHER" id="PTHR46382">
    <property type="entry name" value="PHOSPHATIDATE CYTIDYLYLTRANSFERASE"/>
    <property type="match status" value="1"/>
</dbReference>
<keyword evidence="11 18" id="KW-0812">Transmembrane</keyword>
<feature type="transmembrane region" description="Helical" evidence="19">
    <location>
        <begin position="6"/>
        <end position="39"/>
    </location>
</feature>
<evidence type="ECO:0000256" key="10">
    <source>
        <dbReference type="ARBA" id="ARBA00022679"/>
    </source>
</evidence>
<keyword evidence="17" id="KW-1208">Phospholipid metabolism</keyword>
<keyword evidence="10 18" id="KW-0808">Transferase</keyword>
<keyword evidence="8" id="KW-1003">Cell membrane</keyword>
<comment type="pathway">
    <text evidence="4">Lipid metabolism.</text>
</comment>
<reference evidence="20" key="1">
    <citation type="submission" date="2015-07" db="EMBL/GenBank/DDBJ databases">
        <title>Draft Genome Sequences of Anaerolinea thermolimosa IMO-1, Bellilinea caldifistulae GOMI-1, Leptolinea tardivitalis YMTK-2, Levilinea saccharolytica KIBI-1,Longilinea arvoryzae KOME-1, Previously Described as Members of the Anaerolineaceae (Chloroflexi).</title>
        <authorList>
            <person name="Sekiguchi Y."/>
            <person name="Ohashi A."/>
            <person name="Matsuura N."/>
            <person name="Tourlousse M.D."/>
        </authorList>
    </citation>
    <scope>NUCLEOTIDE SEQUENCE [LARGE SCALE GENOMIC DNA]</scope>
    <source>
        <strain evidence="20">KOME-1</strain>
    </source>
</reference>
<evidence type="ECO:0000256" key="12">
    <source>
        <dbReference type="ARBA" id="ARBA00022695"/>
    </source>
</evidence>
<feature type="transmembrane region" description="Helical" evidence="19">
    <location>
        <begin position="203"/>
        <end position="222"/>
    </location>
</feature>
<evidence type="ECO:0000313" key="21">
    <source>
        <dbReference type="Proteomes" id="UP000055060"/>
    </source>
</evidence>
<keyword evidence="9" id="KW-0444">Lipid biosynthesis</keyword>
<dbReference type="PROSITE" id="PS01315">
    <property type="entry name" value="CDS"/>
    <property type="match status" value="1"/>
</dbReference>
<evidence type="ECO:0000256" key="15">
    <source>
        <dbReference type="ARBA" id="ARBA00023136"/>
    </source>
</evidence>
<dbReference type="PANTHER" id="PTHR46382:SF1">
    <property type="entry name" value="PHOSPHATIDATE CYTIDYLYLTRANSFERASE"/>
    <property type="match status" value="1"/>
</dbReference>
<evidence type="ECO:0000256" key="4">
    <source>
        <dbReference type="ARBA" id="ARBA00005189"/>
    </source>
</evidence>
<evidence type="ECO:0000256" key="1">
    <source>
        <dbReference type="ARBA" id="ARBA00001698"/>
    </source>
</evidence>
<evidence type="ECO:0000256" key="8">
    <source>
        <dbReference type="ARBA" id="ARBA00022475"/>
    </source>
</evidence>
<evidence type="ECO:0000256" key="13">
    <source>
        <dbReference type="ARBA" id="ARBA00022989"/>
    </source>
</evidence>
<evidence type="ECO:0000256" key="14">
    <source>
        <dbReference type="ARBA" id="ARBA00023098"/>
    </source>
</evidence>
<dbReference type="UniPathway" id="UPA00557">
    <property type="reaction ID" value="UER00614"/>
</dbReference>
<feature type="transmembrane region" description="Helical" evidence="19">
    <location>
        <begin position="51"/>
        <end position="71"/>
    </location>
</feature>
<keyword evidence="13 19" id="KW-1133">Transmembrane helix</keyword>
<protein>
    <recommendedName>
        <fullName evidence="7 18">Phosphatidate cytidylyltransferase</fullName>
        <ecNumber evidence="6 18">2.7.7.41</ecNumber>
    </recommendedName>
</protein>
<dbReference type="GO" id="GO:0004605">
    <property type="term" value="F:phosphatidate cytidylyltransferase activity"/>
    <property type="evidence" value="ECO:0007669"/>
    <property type="project" value="UniProtKB-EC"/>
</dbReference>
<evidence type="ECO:0000313" key="20">
    <source>
        <dbReference type="EMBL" id="GAP15426.1"/>
    </source>
</evidence>
<evidence type="ECO:0000256" key="19">
    <source>
        <dbReference type="SAM" id="Phobius"/>
    </source>
</evidence>